<comment type="subcellular location">
    <subcellularLocation>
        <location evidence="1">Membrane</location>
        <topology evidence="1">Multi-pass membrane protein</topology>
    </subcellularLocation>
</comment>
<evidence type="ECO:0000256" key="3">
    <source>
        <dbReference type="ARBA" id="ARBA00022692"/>
    </source>
</evidence>
<protein>
    <submittedName>
        <fullName evidence="7">DUF423 domain-containing protein</fullName>
    </submittedName>
</protein>
<sequence length="135" mass="14078">MTPMILGMVPTAAPFLSVAAVMGGLGVAGGAFAAHALKGQLSEKSLDIFETGIRYQMYHALALLLVALLLTRTETPATALVVSGWSFIAGVLIFSGSLYALSFTDIKWLGAITPLGGVAFIIGWICLATAAWSFK</sequence>
<dbReference type="Pfam" id="PF04241">
    <property type="entry name" value="DUF423"/>
    <property type="match status" value="1"/>
</dbReference>
<evidence type="ECO:0000256" key="5">
    <source>
        <dbReference type="ARBA" id="ARBA00023136"/>
    </source>
</evidence>
<keyword evidence="5 6" id="KW-0472">Membrane</keyword>
<dbReference type="PANTHER" id="PTHR43461:SF1">
    <property type="entry name" value="TRANSMEMBRANE PROTEIN 256"/>
    <property type="match status" value="1"/>
</dbReference>
<keyword evidence="4 6" id="KW-1133">Transmembrane helix</keyword>
<dbReference type="PANTHER" id="PTHR43461">
    <property type="entry name" value="TRANSMEMBRANE PROTEIN 256"/>
    <property type="match status" value="1"/>
</dbReference>
<comment type="similarity">
    <text evidence="2">Belongs to the UPF0382 family.</text>
</comment>
<feature type="transmembrane region" description="Helical" evidence="6">
    <location>
        <begin position="55"/>
        <end position="71"/>
    </location>
</feature>
<feature type="transmembrane region" description="Helical" evidence="6">
    <location>
        <begin position="12"/>
        <end position="34"/>
    </location>
</feature>
<dbReference type="EMBL" id="DSPX01000153">
    <property type="protein sequence ID" value="HGG01955.1"/>
    <property type="molecule type" value="Genomic_DNA"/>
</dbReference>
<dbReference type="AlphaFoldDB" id="A0A7C3VU28"/>
<keyword evidence="3 6" id="KW-0812">Transmembrane</keyword>
<proteinExistence type="inferred from homology"/>
<evidence type="ECO:0000256" key="4">
    <source>
        <dbReference type="ARBA" id="ARBA00022989"/>
    </source>
</evidence>
<dbReference type="InterPro" id="IPR006696">
    <property type="entry name" value="DUF423"/>
</dbReference>
<gene>
    <name evidence="7" type="ORF">ENR15_15255</name>
</gene>
<evidence type="ECO:0000313" key="7">
    <source>
        <dbReference type="EMBL" id="HGG01955.1"/>
    </source>
</evidence>
<comment type="caution">
    <text evidence="7">The sequence shown here is derived from an EMBL/GenBank/DDBJ whole genome shotgun (WGS) entry which is preliminary data.</text>
</comment>
<feature type="transmembrane region" description="Helical" evidence="6">
    <location>
        <begin position="108"/>
        <end position="134"/>
    </location>
</feature>
<accession>A0A7C3VU28</accession>
<feature type="transmembrane region" description="Helical" evidence="6">
    <location>
        <begin position="77"/>
        <end position="101"/>
    </location>
</feature>
<evidence type="ECO:0000256" key="2">
    <source>
        <dbReference type="ARBA" id="ARBA00009694"/>
    </source>
</evidence>
<organism evidence="7">
    <name type="scientific">Planktothricoides sp. SpSt-374</name>
    <dbReference type="NCBI Taxonomy" id="2282167"/>
    <lineage>
        <taxon>Bacteria</taxon>
        <taxon>Bacillati</taxon>
        <taxon>Cyanobacteriota</taxon>
        <taxon>Cyanophyceae</taxon>
        <taxon>Oscillatoriophycideae</taxon>
        <taxon>Oscillatoriales</taxon>
        <taxon>Oscillatoriaceae</taxon>
        <taxon>Planktothricoides</taxon>
    </lineage>
</organism>
<name>A0A7C3VU28_9CYAN</name>
<dbReference type="GO" id="GO:0005886">
    <property type="term" value="C:plasma membrane"/>
    <property type="evidence" value="ECO:0007669"/>
    <property type="project" value="TreeGrafter"/>
</dbReference>
<reference evidence="7" key="1">
    <citation type="journal article" date="2020" name="mSystems">
        <title>Genome- and Community-Level Interaction Insights into Carbon Utilization and Element Cycling Functions of Hydrothermarchaeota in Hydrothermal Sediment.</title>
        <authorList>
            <person name="Zhou Z."/>
            <person name="Liu Y."/>
            <person name="Xu W."/>
            <person name="Pan J."/>
            <person name="Luo Z.H."/>
            <person name="Li M."/>
        </authorList>
    </citation>
    <scope>NUCLEOTIDE SEQUENCE [LARGE SCALE GENOMIC DNA]</scope>
    <source>
        <strain evidence="7">SpSt-374</strain>
    </source>
</reference>
<evidence type="ECO:0000256" key="1">
    <source>
        <dbReference type="ARBA" id="ARBA00004141"/>
    </source>
</evidence>
<evidence type="ECO:0000256" key="6">
    <source>
        <dbReference type="SAM" id="Phobius"/>
    </source>
</evidence>